<dbReference type="AlphaFoldDB" id="A0AA47MB24"/>
<feature type="region of interest" description="Disordered" evidence="1">
    <location>
        <begin position="241"/>
        <end position="276"/>
    </location>
</feature>
<sequence length="276" mass="28557">MEASFNAVELREIGRSGGGGRGARPSVTAPTSATGTGTRTGTGGGFDNASYQQDEERPGRPSTLALTQDAHRSTSPSVPLLLLLPPPPPPPPAHSYDEDEEGGGEEEEGGTEERAARLGVEERAADYGFVLALVFLLSGMVLVLVAYSIPRDAQLLERQAVSARRMERLEAYYAALGTHLDRCIIAGLGLLTLGGMLLSLLLMASVCRGGGVGAAGRRRRGGFVGPKRTYGSVHLRLTQLAEAGGGGAGGAPRSRGDGEEDGGERPPPRQNGTGSG</sequence>
<feature type="transmembrane region" description="Helical" evidence="2">
    <location>
        <begin position="127"/>
        <end position="149"/>
    </location>
</feature>
<comment type="caution">
    <text evidence="3">The sequence shown here is derived from an EMBL/GenBank/DDBJ whole genome shotgun (WGS) entry which is preliminary data.</text>
</comment>
<dbReference type="InterPro" id="IPR029695">
    <property type="entry name" value="TMEM74-like"/>
</dbReference>
<dbReference type="PANTHER" id="PTHR16125">
    <property type="entry name" value="TRANSMEMBRANE PROTEIN 74"/>
    <property type="match status" value="1"/>
</dbReference>
<dbReference type="Pfam" id="PF14927">
    <property type="entry name" value="Neurensin"/>
    <property type="match status" value="1"/>
</dbReference>
<keyword evidence="2" id="KW-1133">Transmembrane helix</keyword>
<reference evidence="3" key="1">
    <citation type="journal article" date="2023" name="Front. Mar. Sci.">
        <title>A new Merluccius polli reference genome to investigate the effects of global change in West African waters.</title>
        <authorList>
            <person name="Mateo J.L."/>
            <person name="Blanco-Fernandez C."/>
            <person name="Garcia-Vazquez E."/>
            <person name="Machado-Schiaffino G."/>
        </authorList>
    </citation>
    <scope>NUCLEOTIDE SEQUENCE</scope>
    <source>
        <strain evidence="3">C29</strain>
        <tissue evidence="3">Fin</tissue>
    </source>
</reference>
<proteinExistence type="predicted"/>
<dbReference type="Proteomes" id="UP001174136">
    <property type="component" value="Unassembled WGS sequence"/>
</dbReference>
<evidence type="ECO:0000313" key="3">
    <source>
        <dbReference type="EMBL" id="KAK0136811.1"/>
    </source>
</evidence>
<evidence type="ECO:0000313" key="4">
    <source>
        <dbReference type="Proteomes" id="UP001174136"/>
    </source>
</evidence>
<gene>
    <name evidence="3" type="primary">TMEM74B</name>
    <name evidence="3" type="ORF">N1851_027023</name>
</gene>
<feature type="compositionally biased region" description="Pro residues" evidence="1">
    <location>
        <begin position="84"/>
        <end position="93"/>
    </location>
</feature>
<evidence type="ECO:0000256" key="1">
    <source>
        <dbReference type="SAM" id="MobiDB-lite"/>
    </source>
</evidence>
<feature type="transmembrane region" description="Helical" evidence="2">
    <location>
        <begin position="184"/>
        <end position="210"/>
    </location>
</feature>
<accession>A0AA47MB24</accession>
<protein>
    <submittedName>
        <fullName evidence="3">Transmembrane protein 74B</fullName>
    </submittedName>
</protein>
<feature type="region of interest" description="Disordered" evidence="1">
    <location>
        <begin position="1"/>
        <end position="115"/>
    </location>
</feature>
<keyword evidence="4" id="KW-1185">Reference proteome</keyword>
<dbReference type="EMBL" id="JAOPHQ010005126">
    <property type="protein sequence ID" value="KAK0136811.1"/>
    <property type="molecule type" value="Genomic_DNA"/>
</dbReference>
<name>A0AA47MB24_MERPO</name>
<feature type="compositionally biased region" description="Acidic residues" evidence="1">
    <location>
        <begin position="97"/>
        <end position="110"/>
    </location>
</feature>
<evidence type="ECO:0000256" key="2">
    <source>
        <dbReference type="SAM" id="Phobius"/>
    </source>
</evidence>
<keyword evidence="2 3" id="KW-0812">Transmembrane</keyword>
<keyword evidence="2" id="KW-0472">Membrane</keyword>
<dbReference type="PANTHER" id="PTHR16125:SF4">
    <property type="entry name" value="TRANSMEMBRANE PROTEIN 74B"/>
    <property type="match status" value="1"/>
</dbReference>
<organism evidence="3 4">
    <name type="scientific">Merluccius polli</name>
    <name type="common">Benguela hake</name>
    <name type="synonym">Merluccius cadenati</name>
    <dbReference type="NCBI Taxonomy" id="89951"/>
    <lineage>
        <taxon>Eukaryota</taxon>
        <taxon>Metazoa</taxon>
        <taxon>Chordata</taxon>
        <taxon>Craniata</taxon>
        <taxon>Vertebrata</taxon>
        <taxon>Euteleostomi</taxon>
        <taxon>Actinopterygii</taxon>
        <taxon>Neopterygii</taxon>
        <taxon>Teleostei</taxon>
        <taxon>Neoteleostei</taxon>
        <taxon>Acanthomorphata</taxon>
        <taxon>Zeiogadaria</taxon>
        <taxon>Gadariae</taxon>
        <taxon>Gadiformes</taxon>
        <taxon>Gadoidei</taxon>
        <taxon>Merlucciidae</taxon>
        <taxon>Merluccius</taxon>
    </lineage>
</organism>